<evidence type="ECO:0000256" key="1">
    <source>
        <dbReference type="SAM" id="Phobius"/>
    </source>
</evidence>
<dbReference type="AlphaFoldDB" id="A0A2W2CRU4"/>
<protein>
    <submittedName>
        <fullName evidence="2">Uncharacterized protein</fullName>
    </submittedName>
</protein>
<keyword evidence="1" id="KW-1133">Transmembrane helix</keyword>
<dbReference type="OrthoDB" id="3540634at2"/>
<gene>
    <name evidence="2" type="ORF">C1I99_03240</name>
</gene>
<reference evidence="2 3" key="1">
    <citation type="submission" date="2018-01" db="EMBL/GenBank/DDBJ databases">
        <title>Draft genome sequence of Salinispora sp. 13K206.</title>
        <authorList>
            <person name="Sahin N."/>
            <person name="Saygin H."/>
            <person name="Ay H."/>
        </authorList>
    </citation>
    <scope>NUCLEOTIDE SEQUENCE [LARGE SCALE GENOMIC DNA]</scope>
    <source>
        <strain evidence="2 3">13K206</strain>
    </source>
</reference>
<keyword evidence="1" id="KW-0812">Transmembrane</keyword>
<feature type="transmembrane region" description="Helical" evidence="1">
    <location>
        <begin position="46"/>
        <end position="67"/>
    </location>
</feature>
<evidence type="ECO:0000313" key="2">
    <source>
        <dbReference type="EMBL" id="PZG02246.1"/>
    </source>
</evidence>
<proteinExistence type="predicted"/>
<evidence type="ECO:0000313" key="3">
    <source>
        <dbReference type="Proteomes" id="UP000248749"/>
    </source>
</evidence>
<feature type="transmembrane region" description="Helical" evidence="1">
    <location>
        <begin position="110"/>
        <end position="134"/>
    </location>
</feature>
<feature type="transmembrane region" description="Helical" evidence="1">
    <location>
        <begin position="79"/>
        <end position="98"/>
    </location>
</feature>
<accession>A0A2W2CRU4</accession>
<name>A0A2W2CRU4_9ACTN</name>
<keyword evidence="1" id="KW-0472">Membrane</keyword>
<comment type="caution">
    <text evidence="2">The sequence shown here is derived from an EMBL/GenBank/DDBJ whole genome shotgun (WGS) entry which is preliminary data.</text>
</comment>
<sequence>MSSATLTTAGILLITVVTIAYGGLTLLTHLARRKAGYLDNPVRRGLWTAGHAHAGVLVILALVLLPYIDQAETSDGIRALIRTLLVAAPILMPLGFFLSVARPQDTRPNMLIWLTVAGGVSLSAGTLLLGFLLLL</sequence>
<keyword evidence="3" id="KW-1185">Reference proteome</keyword>
<organism evidence="2 3">
    <name type="scientific">Micromonospora deserti</name>
    <dbReference type="NCBI Taxonomy" id="2070366"/>
    <lineage>
        <taxon>Bacteria</taxon>
        <taxon>Bacillati</taxon>
        <taxon>Actinomycetota</taxon>
        <taxon>Actinomycetes</taxon>
        <taxon>Micromonosporales</taxon>
        <taxon>Micromonosporaceae</taxon>
        <taxon>Micromonospora</taxon>
    </lineage>
</organism>
<dbReference type="Proteomes" id="UP000248749">
    <property type="component" value="Unassembled WGS sequence"/>
</dbReference>
<dbReference type="RefSeq" id="WP_111132663.1">
    <property type="nucleotide sequence ID" value="NZ_POUB01000011.1"/>
</dbReference>
<dbReference type="EMBL" id="POUB01000011">
    <property type="protein sequence ID" value="PZG02246.1"/>
    <property type="molecule type" value="Genomic_DNA"/>
</dbReference>